<evidence type="ECO:0000313" key="3">
    <source>
        <dbReference type="EMBL" id="VCT82790.1"/>
    </source>
</evidence>
<dbReference type="Pfam" id="PF12974">
    <property type="entry name" value="Phosphonate-bd"/>
    <property type="match status" value="1"/>
</dbReference>
<dbReference type="EMBL" id="UWJD01000001">
    <property type="protein sequence ID" value="VCT82790.1"/>
    <property type="molecule type" value="Genomic_DNA"/>
</dbReference>
<name>A0A653AMB6_9CLOT</name>
<dbReference type="AlphaFoldDB" id="A0A653AMB6"/>
<evidence type="ECO:0000313" key="4">
    <source>
        <dbReference type="Proteomes" id="UP000431451"/>
    </source>
</evidence>
<reference evidence="3 4" key="1">
    <citation type="submission" date="2018-06" db="EMBL/GenBank/DDBJ databases">
        <authorList>
            <consortium name="IHU Genomes"/>
        </authorList>
    </citation>
    <scope>NUCLEOTIDE SEQUENCE [LARGE SCALE GENOMIC DNA]</scope>
    <source>
        <strain evidence="3 4">NEC25</strain>
    </source>
</reference>
<gene>
    <name evidence="3" type="primary">phnD</name>
    <name evidence="2" type="ORF">CNEO_40719</name>
    <name evidence="3" type="ORF">CNEONATNEC25_00350</name>
</gene>
<dbReference type="PANTHER" id="PTHR35841:SF1">
    <property type="entry name" value="PHOSPHONATES-BINDING PERIPLASMIC PROTEIN"/>
    <property type="match status" value="1"/>
</dbReference>
<sequence>MKKILALVMTCAIGMTMFLGCSGNGQGATSDAGTTGNKAQSDTITMVWYPNESGGDLEEARNEIGTIIEKATGKKVEHKLTTDYSIAIEAIANGTGGIAFMGAQGYVEAHTKNDKVLPLMIASGESGTIDDAVYYSWLSVSKEKAEDYKKDGKYSIDNIQGKRMSYVSNSSTSGFKVPTTNIVSYFSKEDKWKNLTAEDLMEGGSDKFFSEVLYGGSHQGSAVNILTDKADVAAFCDTNLVNYVDVADGKINEVGTTYKVKADAAEPFNTLGGKEFVAISSTPVLNAPFVINTEVISEEDKQKLIDAFTSDEVANNKKVFVEKDSDTKGFFTKSGDEKFITVEDSWFDPIRELSK</sequence>
<proteinExistence type="predicted"/>
<dbReference type="RefSeq" id="WP_159115503.1">
    <property type="nucleotide sequence ID" value="NZ_CAKJVE010000004.1"/>
</dbReference>
<reference evidence="2" key="2">
    <citation type="submission" date="2021-10" db="EMBL/GenBank/DDBJ databases">
        <authorList>
            <person name="Mesa V."/>
        </authorList>
    </citation>
    <scope>NUCLEOTIDE SEQUENCE</scope>
    <source>
        <strain evidence="2">CC3_PB</strain>
    </source>
</reference>
<feature type="signal peptide" evidence="1">
    <location>
        <begin position="1"/>
        <end position="27"/>
    </location>
</feature>
<protein>
    <submittedName>
        <fullName evidence="3">Phosphate-import protein PhnD</fullName>
    </submittedName>
</protein>
<dbReference type="PANTHER" id="PTHR35841">
    <property type="entry name" value="PHOSPHONATES-BINDING PERIPLASMIC PROTEIN"/>
    <property type="match status" value="1"/>
</dbReference>
<dbReference type="EMBL" id="CAKJVE010000004">
    <property type="protein sequence ID" value="CAG9703617.1"/>
    <property type="molecule type" value="Genomic_DNA"/>
</dbReference>
<keyword evidence="1" id="KW-0732">Signal</keyword>
<dbReference type="Proteomes" id="UP000789738">
    <property type="component" value="Unassembled WGS sequence"/>
</dbReference>
<feature type="chain" id="PRO_5042724663" evidence="1">
    <location>
        <begin position="28"/>
        <end position="355"/>
    </location>
</feature>
<dbReference type="Proteomes" id="UP000431451">
    <property type="component" value="Unassembled WGS sequence"/>
</dbReference>
<evidence type="ECO:0000313" key="2">
    <source>
        <dbReference type="EMBL" id="CAG9703617.1"/>
    </source>
</evidence>
<organism evidence="3 4">
    <name type="scientific">Clostridium neonatale</name>
    <dbReference type="NCBI Taxonomy" id="137838"/>
    <lineage>
        <taxon>Bacteria</taxon>
        <taxon>Bacillati</taxon>
        <taxon>Bacillota</taxon>
        <taxon>Clostridia</taxon>
        <taxon>Eubacteriales</taxon>
        <taxon>Clostridiaceae</taxon>
        <taxon>Clostridium</taxon>
    </lineage>
</organism>
<dbReference type="SUPFAM" id="SSF53850">
    <property type="entry name" value="Periplasmic binding protein-like II"/>
    <property type="match status" value="1"/>
</dbReference>
<accession>A0A653AMB6</accession>
<dbReference type="Gene3D" id="3.40.190.10">
    <property type="entry name" value="Periplasmic binding protein-like II"/>
    <property type="match status" value="2"/>
</dbReference>
<dbReference type="PROSITE" id="PS51257">
    <property type="entry name" value="PROKAR_LIPOPROTEIN"/>
    <property type="match status" value="1"/>
</dbReference>
<evidence type="ECO:0000256" key="1">
    <source>
        <dbReference type="SAM" id="SignalP"/>
    </source>
</evidence>